<gene>
    <name evidence="3" type="ORF">ACFQDO_13750</name>
</gene>
<feature type="region of interest" description="Disordered" evidence="1">
    <location>
        <begin position="23"/>
        <end position="62"/>
    </location>
</feature>
<dbReference type="PROSITE" id="PS51257">
    <property type="entry name" value="PROKAR_LIPOPROTEIN"/>
    <property type="match status" value="1"/>
</dbReference>
<comment type="caution">
    <text evidence="3">The sequence shown here is derived from an EMBL/GenBank/DDBJ whole genome shotgun (WGS) entry which is preliminary data.</text>
</comment>
<feature type="compositionally biased region" description="Low complexity" evidence="1">
    <location>
        <begin position="25"/>
        <end position="51"/>
    </location>
</feature>
<organism evidence="3 4">
    <name type="scientific">Angustibacter luteus</name>
    <dbReference type="NCBI Taxonomy" id="658456"/>
    <lineage>
        <taxon>Bacteria</taxon>
        <taxon>Bacillati</taxon>
        <taxon>Actinomycetota</taxon>
        <taxon>Actinomycetes</taxon>
        <taxon>Kineosporiales</taxon>
        <taxon>Kineosporiaceae</taxon>
    </lineage>
</organism>
<accession>A0ABW1JG87</accession>
<evidence type="ECO:0000313" key="3">
    <source>
        <dbReference type="EMBL" id="MFC6008195.1"/>
    </source>
</evidence>
<name>A0ABW1JG87_9ACTN</name>
<reference evidence="4" key="1">
    <citation type="journal article" date="2019" name="Int. J. Syst. Evol. Microbiol.">
        <title>The Global Catalogue of Microorganisms (GCM) 10K type strain sequencing project: providing services to taxonomists for standard genome sequencing and annotation.</title>
        <authorList>
            <consortium name="The Broad Institute Genomics Platform"/>
            <consortium name="The Broad Institute Genome Sequencing Center for Infectious Disease"/>
            <person name="Wu L."/>
            <person name="Ma J."/>
        </authorList>
    </citation>
    <scope>NUCLEOTIDE SEQUENCE [LARGE SCALE GENOMIC DNA]</scope>
    <source>
        <strain evidence="4">KACC 14249</strain>
    </source>
</reference>
<evidence type="ECO:0000313" key="4">
    <source>
        <dbReference type="Proteomes" id="UP001596189"/>
    </source>
</evidence>
<keyword evidence="4" id="KW-1185">Reference proteome</keyword>
<evidence type="ECO:0000256" key="2">
    <source>
        <dbReference type="SAM" id="SignalP"/>
    </source>
</evidence>
<dbReference type="RefSeq" id="WP_345715112.1">
    <property type="nucleotide sequence ID" value="NZ_BAABFP010000002.1"/>
</dbReference>
<keyword evidence="2" id="KW-0732">Signal</keyword>
<sequence length="127" mass="12501">MSVRRWAATVGATSLLVLVAGCGGSTPTSPPDATAVPPSPSASTSATAKPTDGGPVFDGGPVSVAGIPQQGVEQGCLLLDGYLLLGGDRALLGQGVPVTVSGHLDRQLMSHCQQGRPLVVDSVTAGG</sequence>
<protein>
    <submittedName>
        <fullName evidence="3">Uncharacterized protein</fullName>
    </submittedName>
</protein>
<proteinExistence type="predicted"/>
<evidence type="ECO:0000256" key="1">
    <source>
        <dbReference type="SAM" id="MobiDB-lite"/>
    </source>
</evidence>
<feature type="chain" id="PRO_5046674978" evidence="2">
    <location>
        <begin position="20"/>
        <end position="127"/>
    </location>
</feature>
<dbReference type="EMBL" id="JBHSRD010000004">
    <property type="protein sequence ID" value="MFC6008195.1"/>
    <property type="molecule type" value="Genomic_DNA"/>
</dbReference>
<feature type="signal peptide" evidence="2">
    <location>
        <begin position="1"/>
        <end position="19"/>
    </location>
</feature>
<dbReference type="Proteomes" id="UP001596189">
    <property type="component" value="Unassembled WGS sequence"/>
</dbReference>